<protein>
    <recommendedName>
        <fullName evidence="6">Glycerol operon regulatory protein</fullName>
    </recommendedName>
</protein>
<keyword evidence="10" id="KW-1185">Reference proteome</keyword>
<dbReference type="GO" id="GO:0045892">
    <property type="term" value="P:negative regulation of DNA-templated transcription"/>
    <property type="evidence" value="ECO:0007669"/>
    <property type="project" value="TreeGrafter"/>
</dbReference>
<dbReference type="GO" id="GO:0006071">
    <property type="term" value="P:glycerol metabolic process"/>
    <property type="evidence" value="ECO:0007669"/>
    <property type="project" value="UniProtKB-KW"/>
</dbReference>
<dbReference type="Pfam" id="PF09339">
    <property type="entry name" value="HTH_IclR"/>
    <property type="match status" value="1"/>
</dbReference>
<evidence type="ECO:0000313" key="9">
    <source>
        <dbReference type="EMBL" id="GGA08127.1"/>
    </source>
</evidence>
<dbReference type="FunFam" id="1.10.10.10:FF:000056">
    <property type="entry name" value="IclR family transcriptional regulator"/>
    <property type="match status" value="1"/>
</dbReference>
<keyword evidence="4" id="KW-0804">Transcription</keyword>
<evidence type="ECO:0000256" key="2">
    <source>
        <dbReference type="ARBA" id="ARBA00023015"/>
    </source>
</evidence>
<accession>A0A8J2XJS2</accession>
<dbReference type="PANTHER" id="PTHR30136">
    <property type="entry name" value="HELIX-TURN-HELIX TRANSCRIPTIONAL REGULATOR, ICLR FAMILY"/>
    <property type="match status" value="1"/>
</dbReference>
<evidence type="ECO:0000256" key="3">
    <source>
        <dbReference type="ARBA" id="ARBA00023125"/>
    </source>
</evidence>
<name>A0A8J2XJS2_9MICO</name>
<feature type="domain" description="HTH iclR-type" evidence="7">
    <location>
        <begin position="21"/>
        <end position="82"/>
    </location>
</feature>
<dbReference type="InterPro" id="IPR036388">
    <property type="entry name" value="WH-like_DNA-bd_sf"/>
</dbReference>
<dbReference type="AlphaFoldDB" id="A0A8J2XJS2"/>
<evidence type="ECO:0000313" key="10">
    <source>
        <dbReference type="Proteomes" id="UP000616114"/>
    </source>
</evidence>
<organism evidence="9 10">
    <name type="scientific">Sediminivirga luteola</name>
    <dbReference type="NCBI Taxonomy" id="1774748"/>
    <lineage>
        <taxon>Bacteria</taxon>
        <taxon>Bacillati</taxon>
        <taxon>Actinomycetota</taxon>
        <taxon>Actinomycetes</taxon>
        <taxon>Micrococcales</taxon>
        <taxon>Brevibacteriaceae</taxon>
        <taxon>Sediminivirga</taxon>
    </lineage>
</organism>
<dbReference type="SMART" id="SM00346">
    <property type="entry name" value="HTH_ICLR"/>
    <property type="match status" value="1"/>
</dbReference>
<reference evidence="9" key="2">
    <citation type="submission" date="2020-09" db="EMBL/GenBank/DDBJ databases">
        <authorList>
            <person name="Sun Q."/>
            <person name="Zhou Y."/>
        </authorList>
    </citation>
    <scope>NUCLEOTIDE SEQUENCE</scope>
    <source>
        <strain evidence="9">CGMCC 1.12785</strain>
    </source>
</reference>
<dbReference type="GO" id="GO:0003677">
    <property type="term" value="F:DNA binding"/>
    <property type="evidence" value="ECO:0007669"/>
    <property type="project" value="UniProtKB-KW"/>
</dbReference>
<dbReference type="Pfam" id="PF01614">
    <property type="entry name" value="IclR_C"/>
    <property type="match status" value="1"/>
</dbReference>
<evidence type="ECO:0000256" key="6">
    <source>
        <dbReference type="ARBA" id="ARBA00070406"/>
    </source>
</evidence>
<sequence>MDSSAGQKRRGEAGMAERGGVQSVQRVLDVLEALAAHGGAMSLSRLAQETRLPVATLHRLAGTLVERGYLRRLPDRGYALGFRLAPLGATAHSLIGGQAEAILAGLVDALGETANLAVRAGDSVEYVAQAPSPHRMRMFTEVGRRAPLHSTGVGKALLAAQQDAEIRAVLERTGMSADTVHTRTGVREFLADIALVRDRGWALDDQEQEIGVRCVAVAVFSADQVDPGANVALSVSGPVPRMDDALVERAAGELAAAAGRLGAVLMEG</sequence>
<dbReference type="Gene3D" id="3.30.450.40">
    <property type="match status" value="1"/>
</dbReference>
<comment type="function">
    <text evidence="5">May be an activator protein for the gylABX operon.</text>
</comment>
<gene>
    <name evidence="9" type="ORF">GCM10011333_08690</name>
</gene>
<feature type="domain" description="IclR-ED" evidence="8">
    <location>
        <begin position="83"/>
        <end position="267"/>
    </location>
</feature>
<keyword evidence="1" id="KW-0319">Glycerol metabolism</keyword>
<dbReference type="Gene3D" id="1.10.10.10">
    <property type="entry name" value="Winged helix-like DNA-binding domain superfamily/Winged helix DNA-binding domain"/>
    <property type="match status" value="1"/>
</dbReference>
<dbReference type="SUPFAM" id="SSF55781">
    <property type="entry name" value="GAF domain-like"/>
    <property type="match status" value="1"/>
</dbReference>
<dbReference type="InterPro" id="IPR050707">
    <property type="entry name" value="HTH_MetabolicPath_Reg"/>
</dbReference>
<dbReference type="SUPFAM" id="SSF46785">
    <property type="entry name" value="Winged helix' DNA-binding domain"/>
    <property type="match status" value="1"/>
</dbReference>
<evidence type="ECO:0000256" key="1">
    <source>
        <dbReference type="ARBA" id="ARBA00022798"/>
    </source>
</evidence>
<evidence type="ECO:0000259" key="7">
    <source>
        <dbReference type="PROSITE" id="PS51077"/>
    </source>
</evidence>
<dbReference type="PROSITE" id="PS51078">
    <property type="entry name" value="ICLR_ED"/>
    <property type="match status" value="1"/>
</dbReference>
<keyword evidence="2" id="KW-0805">Transcription regulation</keyword>
<dbReference type="EMBL" id="BMFY01000003">
    <property type="protein sequence ID" value="GGA08127.1"/>
    <property type="molecule type" value="Genomic_DNA"/>
</dbReference>
<reference evidence="9" key="1">
    <citation type="journal article" date="2014" name="Int. J. Syst. Evol. Microbiol.">
        <title>Complete genome sequence of Corynebacterium casei LMG S-19264T (=DSM 44701T), isolated from a smear-ripened cheese.</title>
        <authorList>
            <consortium name="US DOE Joint Genome Institute (JGI-PGF)"/>
            <person name="Walter F."/>
            <person name="Albersmeier A."/>
            <person name="Kalinowski J."/>
            <person name="Ruckert C."/>
        </authorList>
    </citation>
    <scope>NUCLEOTIDE SEQUENCE</scope>
    <source>
        <strain evidence="9">CGMCC 1.12785</strain>
    </source>
</reference>
<dbReference type="Proteomes" id="UP000616114">
    <property type="component" value="Unassembled WGS sequence"/>
</dbReference>
<dbReference type="PANTHER" id="PTHR30136:SF24">
    <property type="entry name" value="HTH-TYPE TRANSCRIPTIONAL REPRESSOR ALLR"/>
    <property type="match status" value="1"/>
</dbReference>
<comment type="caution">
    <text evidence="9">The sequence shown here is derived from an EMBL/GenBank/DDBJ whole genome shotgun (WGS) entry which is preliminary data.</text>
</comment>
<proteinExistence type="predicted"/>
<dbReference type="InterPro" id="IPR005471">
    <property type="entry name" value="Tscrpt_reg_IclR_N"/>
</dbReference>
<keyword evidence="3" id="KW-0238">DNA-binding</keyword>
<dbReference type="PROSITE" id="PS51077">
    <property type="entry name" value="HTH_ICLR"/>
    <property type="match status" value="1"/>
</dbReference>
<dbReference type="GO" id="GO:0003700">
    <property type="term" value="F:DNA-binding transcription factor activity"/>
    <property type="evidence" value="ECO:0007669"/>
    <property type="project" value="TreeGrafter"/>
</dbReference>
<evidence type="ECO:0000256" key="5">
    <source>
        <dbReference type="ARBA" id="ARBA00058938"/>
    </source>
</evidence>
<dbReference type="InterPro" id="IPR036390">
    <property type="entry name" value="WH_DNA-bd_sf"/>
</dbReference>
<evidence type="ECO:0000256" key="4">
    <source>
        <dbReference type="ARBA" id="ARBA00023163"/>
    </source>
</evidence>
<dbReference type="InterPro" id="IPR029016">
    <property type="entry name" value="GAF-like_dom_sf"/>
</dbReference>
<dbReference type="InterPro" id="IPR014757">
    <property type="entry name" value="Tscrpt_reg_IclR_C"/>
</dbReference>
<evidence type="ECO:0000259" key="8">
    <source>
        <dbReference type="PROSITE" id="PS51078"/>
    </source>
</evidence>